<dbReference type="EMBL" id="PUGF01000001">
    <property type="protein sequence ID" value="PRC94870.1"/>
    <property type="molecule type" value="Genomic_DNA"/>
</dbReference>
<keyword evidence="3" id="KW-0285">Flavoprotein</keyword>
<dbReference type="PROSITE" id="PS51387">
    <property type="entry name" value="FAD_PCMH"/>
    <property type="match status" value="1"/>
</dbReference>
<evidence type="ECO:0000256" key="4">
    <source>
        <dbReference type="ARBA" id="ARBA00022827"/>
    </source>
</evidence>
<accession>A0A2S9H4F7</accession>
<dbReference type="InterPro" id="IPR036318">
    <property type="entry name" value="FAD-bd_PCMH-like_sf"/>
</dbReference>
<name>A0A2S9H4F7_9BURK</name>
<proteinExistence type="inferred from homology"/>
<gene>
    <name evidence="7" type="ORF">S2091_0065</name>
</gene>
<dbReference type="PANTHER" id="PTHR42973:SF39">
    <property type="entry name" value="FAD-BINDING PCMH-TYPE DOMAIN-CONTAINING PROTEIN"/>
    <property type="match status" value="1"/>
</dbReference>
<reference evidence="7 8" key="1">
    <citation type="submission" date="2018-02" db="EMBL/GenBank/DDBJ databases">
        <title>Solimicrobium silvestre gen. nov., sp. nov., isolated from alpine forest soil.</title>
        <authorList>
            <person name="Margesin R."/>
            <person name="Albuquerque L."/>
            <person name="Zhang D.-C."/>
            <person name="Froufe H.J.C."/>
            <person name="Severino R."/>
            <person name="Roxo I."/>
            <person name="Egas C."/>
            <person name="Da Costa M.S."/>
        </authorList>
    </citation>
    <scope>NUCLEOTIDE SEQUENCE [LARGE SCALE GENOMIC DNA]</scope>
    <source>
        <strain evidence="7 8">S20-91</strain>
    </source>
</reference>
<evidence type="ECO:0000256" key="3">
    <source>
        <dbReference type="ARBA" id="ARBA00022630"/>
    </source>
</evidence>
<dbReference type="AlphaFoldDB" id="A0A2S9H4F7"/>
<dbReference type="InterPro" id="IPR016169">
    <property type="entry name" value="FAD-bd_PCMH_sub2"/>
</dbReference>
<protein>
    <submittedName>
        <fullName evidence="7">FAD binding domain</fullName>
    </submittedName>
</protein>
<organism evidence="7 8">
    <name type="scientific">Solimicrobium silvestre</name>
    <dbReference type="NCBI Taxonomy" id="2099400"/>
    <lineage>
        <taxon>Bacteria</taxon>
        <taxon>Pseudomonadati</taxon>
        <taxon>Pseudomonadota</taxon>
        <taxon>Betaproteobacteria</taxon>
        <taxon>Burkholderiales</taxon>
        <taxon>Oxalobacteraceae</taxon>
        <taxon>Solimicrobium</taxon>
    </lineage>
</organism>
<dbReference type="Pfam" id="PF08031">
    <property type="entry name" value="BBE"/>
    <property type="match status" value="1"/>
</dbReference>
<evidence type="ECO:0000256" key="5">
    <source>
        <dbReference type="ARBA" id="ARBA00023002"/>
    </source>
</evidence>
<keyword evidence="5" id="KW-0560">Oxidoreductase</keyword>
<dbReference type="Gene3D" id="3.30.465.10">
    <property type="match status" value="2"/>
</dbReference>
<dbReference type="PANTHER" id="PTHR42973">
    <property type="entry name" value="BINDING OXIDOREDUCTASE, PUTATIVE (AFU_ORTHOLOGUE AFUA_1G17690)-RELATED"/>
    <property type="match status" value="1"/>
</dbReference>
<dbReference type="SUPFAM" id="SSF56176">
    <property type="entry name" value="FAD-binding/transporter-associated domain-like"/>
    <property type="match status" value="1"/>
</dbReference>
<keyword evidence="4" id="KW-0274">FAD</keyword>
<evidence type="ECO:0000259" key="6">
    <source>
        <dbReference type="PROSITE" id="PS51387"/>
    </source>
</evidence>
<sequence length="595" mass="64326">MSLATLLNGGLITRAVAAINSTATLWRRSRPSDASWPAKELWAELNQKVHGNLSKVDALFASCVLDQNSAACLDVKKNIRNPFYIGDQAGGTQVSGWLNAWRPEPSAYAIKAQTSADVVAGVNFARENKLRLVVKGAGHSYQGASNAADSLLIWTRAMNKVTLHEHFVPAGCEGIIAPVSAVTSEAGAVWIDLYNAVTTEAGRYVQGGGCADVGVAGLIQSGGFGSFSKGFGSASSHLLEAEIVTADGVLRVLNAQTNPELFWAIKGGGGGSWGVVTKVTLRTFELPEYFGAAWGKIKANSDTAFQRLITHFVDFYASQLFNPHWGEQVSFAPDNVLAISMICQGLNGQQAKQIWREFYDWVHASPNDFTIISELGAGESHARNWWKVDGNDSMIPDKREGAPKHHGWWEGDQGQVGAFLHGADSIWLPAALLKSEQRKQFEDALFQGSRHKKIELHFNKGLAGALPEKIFAATNTATNPTVCSSFALVIIAGGERPAYPGLATSNIDVDAASKSAHQVDLAAQALRNIVPNAGSYVSESNYFNPDWQQAFWGENYSRLQAVKKKYDPDGLFFVHHGVGSEEWSSDGFTRLVAQS</sequence>
<dbReference type="Pfam" id="PF01565">
    <property type="entry name" value="FAD_binding_4"/>
    <property type="match status" value="1"/>
</dbReference>
<dbReference type="Proteomes" id="UP000237839">
    <property type="component" value="Unassembled WGS sequence"/>
</dbReference>
<comment type="cofactor">
    <cofactor evidence="1">
        <name>FAD</name>
        <dbReference type="ChEBI" id="CHEBI:57692"/>
    </cofactor>
</comment>
<dbReference type="GO" id="GO:0071949">
    <property type="term" value="F:FAD binding"/>
    <property type="evidence" value="ECO:0007669"/>
    <property type="project" value="InterPro"/>
</dbReference>
<evidence type="ECO:0000313" key="8">
    <source>
        <dbReference type="Proteomes" id="UP000237839"/>
    </source>
</evidence>
<dbReference type="GO" id="GO:0016491">
    <property type="term" value="F:oxidoreductase activity"/>
    <property type="evidence" value="ECO:0007669"/>
    <property type="project" value="UniProtKB-KW"/>
</dbReference>
<dbReference type="InterPro" id="IPR050416">
    <property type="entry name" value="FAD-linked_Oxidoreductase"/>
</dbReference>
<feature type="domain" description="FAD-binding PCMH-type" evidence="6">
    <location>
        <begin position="101"/>
        <end position="286"/>
    </location>
</feature>
<dbReference type="InterPro" id="IPR012951">
    <property type="entry name" value="BBE"/>
</dbReference>
<evidence type="ECO:0000313" key="7">
    <source>
        <dbReference type="EMBL" id="PRC94870.1"/>
    </source>
</evidence>
<dbReference type="InterPro" id="IPR016166">
    <property type="entry name" value="FAD-bd_PCMH"/>
</dbReference>
<evidence type="ECO:0000256" key="2">
    <source>
        <dbReference type="ARBA" id="ARBA00005466"/>
    </source>
</evidence>
<comment type="similarity">
    <text evidence="2">Belongs to the oxygen-dependent FAD-linked oxidoreductase family.</text>
</comment>
<dbReference type="InterPro" id="IPR006094">
    <property type="entry name" value="Oxid_FAD_bind_N"/>
</dbReference>
<evidence type="ECO:0000256" key="1">
    <source>
        <dbReference type="ARBA" id="ARBA00001974"/>
    </source>
</evidence>
<comment type="caution">
    <text evidence="7">The sequence shown here is derived from an EMBL/GenBank/DDBJ whole genome shotgun (WGS) entry which is preliminary data.</text>
</comment>
<keyword evidence="8" id="KW-1185">Reference proteome</keyword>